<dbReference type="PROSITE" id="PS50115">
    <property type="entry name" value="ARFGAP"/>
    <property type="match status" value="1"/>
</dbReference>
<dbReference type="PROSITE" id="PS50003">
    <property type="entry name" value="PH_DOMAIN"/>
    <property type="match status" value="1"/>
</dbReference>
<dbReference type="Gene3D" id="1.10.220.150">
    <property type="entry name" value="Arf GTPase activating protein"/>
    <property type="match status" value="1"/>
</dbReference>
<feature type="region of interest" description="Disordered" evidence="6">
    <location>
        <begin position="1028"/>
        <end position="1048"/>
    </location>
</feature>
<dbReference type="FunFam" id="2.30.29.30:FF:000252">
    <property type="entry name" value="ARF GTPase activator (Csx2)"/>
    <property type="match status" value="1"/>
</dbReference>
<dbReference type="InterPro" id="IPR011993">
    <property type="entry name" value="PH-like_dom_sf"/>
</dbReference>
<feature type="compositionally biased region" description="Polar residues" evidence="6">
    <location>
        <begin position="629"/>
        <end position="650"/>
    </location>
</feature>
<reference evidence="9" key="1">
    <citation type="journal article" date="2020" name="Stud. Mycol.">
        <title>101 Dothideomycetes genomes: a test case for predicting lifestyles and emergence of pathogens.</title>
        <authorList>
            <person name="Haridas S."/>
            <person name="Albert R."/>
            <person name="Binder M."/>
            <person name="Bloem J."/>
            <person name="Labutti K."/>
            <person name="Salamov A."/>
            <person name="Andreopoulos B."/>
            <person name="Baker S."/>
            <person name="Barry K."/>
            <person name="Bills G."/>
            <person name="Bluhm B."/>
            <person name="Cannon C."/>
            <person name="Castanera R."/>
            <person name="Culley D."/>
            <person name="Daum C."/>
            <person name="Ezra D."/>
            <person name="Gonzalez J."/>
            <person name="Henrissat B."/>
            <person name="Kuo A."/>
            <person name="Liang C."/>
            <person name="Lipzen A."/>
            <person name="Lutzoni F."/>
            <person name="Magnuson J."/>
            <person name="Mondo S."/>
            <person name="Nolan M."/>
            <person name="Ohm R."/>
            <person name="Pangilinan J."/>
            <person name="Park H.-J."/>
            <person name="Ramirez L."/>
            <person name="Alfaro M."/>
            <person name="Sun H."/>
            <person name="Tritt A."/>
            <person name="Yoshinaga Y."/>
            <person name="Zwiers L.-H."/>
            <person name="Turgeon B."/>
            <person name="Goodwin S."/>
            <person name="Spatafora J."/>
            <person name="Crous P."/>
            <person name="Grigoriev I."/>
        </authorList>
    </citation>
    <scope>NUCLEOTIDE SEQUENCE</scope>
    <source>
        <strain evidence="9">CBS 101060</strain>
    </source>
</reference>
<organism evidence="9 10">
    <name type="scientific">Patellaria atrata CBS 101060</name>
    <dbReference type="NCBI Taxonomy" id="1346257"/>
    <lineage>
        <taxon>Eukaryota</taxon>
        <taxon>Fungi</taxon>
        <taxon>Dikarya</taxon>
        <taxon>Ascomycota</taxon>
        <taxon>Pezizomycotina</taxon>
        <taxon>Dothideomycetes</taxon>
        <taxon>Dothideomycetes incertae sedis</taxon>
        <taxon>Patellariales</taxon>
        <taxon>Patellariaceae</taxon>
        <taxon>Patellaria</taxon>
    </lineage>
</organism>
<dbReference type="AlphaFoldDB" id="A0A9P4SHY9"/>
<comment type="caution">
    <text evidence="9">The sequence shown here is derived from an EMBL/GenBank/DDBJ whole genome shotgun (WGS) entry which is preliminary data.</text>
</comment>
<dbReference type="Pfam" id="PF01412">
    <property type="entry name" value="ArfGap"/>
    <property type="match status" value="1"/>
</dbReference>
<evidence type="ECO:0000259" key="7">
    <source>
        <dbReference type="PROSITE" id="PS50003"/>
    </source>
</evidence>
<keyword evidence="3 5" id="KW-0862">Zinc</keyword>
<feature type="domain" description="Arf-GAP" evidence="8">
    <location>
        <begin position="849"/>
        <end position="973"/>
    </location>
</feature>
<dbReference type="GO" id="GO:0005802">
    <property type="term" value="C:trans-Golgi network"/>
    <property type="evidence" value="ECO:0007669"/>
    <property type="project" value="TreeGrafter"/>
</dbReference>
<dbReference type="Pfam" id="PF00169">
    <property type="entry name" value="PH"/>
    <property type="match status" value="1"/>
</dbReference>
<feature type="compositionally biased region" description="Low complexity" evidence="6">
    <location>
        <begin position="1028"/>
        <end position="1037"/>
    </location>
</feature>
<keyword evidence="2 4" id="KW-0863">Zinc-finger</keyword>
<feature type="compositionally biased region" description="Basic and acidic residues" evidence="6">
    <location>
        <begin position="258"/>
        <end position="271"/>
    </location>
</feature>
<keyword evidence="5" id="KW-0040">ANK repeat</keyword>
<evidence type="ECO:0000256" key="3">
    <source>
        <dbReference type="ARBA" id="ARBA00022833"/>
    </source>
</evidence>
<dbReference type="SMART" id="SM00233">
    <property type="entry name" value="PH"/>
    <property type="match status" value="1"/>
</dbReference>
<evidence type="ECO:0000256" key="6">
    <source>
        <dbReference type="SAM" id="MobiDB-lite"/>
    </source>
</evidence>
<dbReference type="GO" id="GO:0005096">
    <property type="term" value="F:GTPase activator activity"/>
    <property type="evidence" value="ECO:0007669"/>
    <property type="project" value="UniProtKB-KW"/>
</dbReference>
<dbReference type="GO" id="GO:0006891">
    <property type="term" value="P:intra-Golgi vesicle-mediated transport"/>
    <property type="evidence" value="ECO:0007669"/>
    <property type="project" value="TreeGrafter"/>
</dbReference>
<feature type="domain" description="PH" evidence="7">
    <location>
        <begin position="673"/>
        <end position="779"/>
    </location>
</feature>
<dbReference type="CDD" id="cd08204">
    <property type="entry name" value="ArfGap"/>
    <property type="match status" value="1"/>
</dbReference>
<feature type="compositionally biased region" description="Gly residues" evidence="6">
    <location>
        <begin position="1146"/>
        <end position="1158"/>
    </location>
</feature>
<dbReference type="EMBL" id="MU006089">
    <property type="protein sequence ID" value="KAF2842860.1"/>
    <property type="molecule type" value="Genomic_DNA"/>
</dbReference>
<dbReference type="OrthoDB" id="10266696at2759"/>
<dbReference type="PANTHER" id="PTHR23180:SF160">
    <property type="entry name" value="ADP-RIBOSYLATION FACTOR GTPASE-ACTIVATING PROTEIN EFFECTOR PROTEIN 1"/>
    <property type="match status" value="1"/>
</dbReference>
<dbReference type="InterPro" id="IPR037278">
    <property type="entry name" value="ARFGAP/RecO"/>
</dbReference>
<keyword evidence="5" id="KW-0963">Cytoplasm</keyword>
<feature type="compositionally biased region" description="Basic and acidic residues" evidence="6">
    <location>
        <begin position="547"/>
        <end position="559"/>
    </location>
</feature>
<proteinExistence type="predicted"/>
<evidence type="ECO:0000256" key="4">
    <source>
        <dbReference type="PROSITE-ProRule" id="PRU00288"/>
    </source>
</evidence>
<feature type="compositionally biased region" description="Polar residues" evidence="6">
    <location>
        <begin position="566"/>
        <end position="587"/>
    </location>
</feature>
<feature type="region of interest" description="Disordered" evidence="6">
    <location>
        <begin position="547"/>
        <end position="650"/>
    </location>
</feature>
<dbReference type="InterPro" id="IPR038508">
    <property type="entry name" value="ArfGAP_dom_sf"/>
</dbReference>
<dbReference type="FunFam" id="1.10.220.150:FF:000017">
    <property type="entry name" value="ARF GTPase activator (Csx2), putative"/>
    <property type="match status" value="1"/>
</dbReference>
<evidence type="ECO:0000256" key="2">
    <source>
        <dbReference type="ARBA" id="ARBA00022771"/>
    </source>
</evidence>
<protein>
    <recommendedName>
        <fullName evidence="5">ADP-ribosylation factor GTPase-activating protein</fullName>
    </recommendedName>
</protein>
<feature type="compositionally biased region" description="Basic and acidic residues" evidence="6">
    <location>
        <begin position="1127"/>
        <end position="1138"/>
    </location>
</feature>
<keyword evidence="1 5" id="KW-0479">Metal-binding</keyword>
<dbReference type="Pfam" id="PF16746">
    <property type="entry name" value="BAR_3"/>
    <property type="match status" value="1"/>
</dbReference>
<dbReference type="FunFam" id="1.20.1270.60:FF:000051">
    <property type="entry name" value="ARF GTPase activator (Csx2)"/>
    <property type="match status" value="1"/>
</dbReference>
<accession>A0A9P4SHY9</accession>
<dbReference type="InterPro" id="IPR004148">
    <property type="entry name" value="BAR_dom"/>
</dbReference>
<feature type="region of interest" description="Disordered" evidence="6">
    <location>
        <begin position="1122"/>
        <end position="1158"/>
    </location>
</feature>
<keyword evidence="5" id="KW-0343">GTPase activation</keyword>
<dbReference type="Gene3D" id="2.30.29.30">
    <property type="entry name" value="Pleckstrin-homology domain (PH domain)/Phosphotyrosine-binding domain (PTB)"/>
    <property type="match status" value="1"/>
</dbReference>
<dbReference type="SMART" id="SM00105">
    <property type="entry name" value="ArfGap"/>
    <property type="match status" value="1"/>
</dbReference>
<dbReference type="Proteomes" id="UP000799429">
    <property type="component" value="Unassembled WGS sequence"/>
</dbReference>
<dbReference type="InterPro" id="IPR001164">
    <property type="entry name" value="ArfGAP_dom"/>
</dbReference>
<comment type="function">
    <text evidence="5">GTPase-activating protein for the ADP ribosylation factor family.</text>
</comment>
<evidence type="ECO:0000313" key="9">
    <source>
        <dbReference type="EMBL" id="KAF2842860.1"/>
    </source>
</evidence>
<feature type="compositionally biased region" description="Low complexity" evidence="6">
    <location>
        <begin position="607"/>
        <end position="628"/>
    </location>
</feature>
<dbReference type="SUPFAM" id="SSF57863">
    <property type="entry name" value="ArfGap/RecO-like zinc finger"/>
    <property type="match status" value="1"/>
</dbReference>
<dbReference type="GO" id="GO:0008270">
    <property type="term" value="F:zinc ion binding"/>
    <property type="evidence" value="ECO:0007669"/>
    <property type="project" value="UniProtKB-KW"/>
</dbReference>
<evidence type="ECO:0000313" key="10">
    <source>
        <dbReference type="Proteomes" id="UP000799429"/>
    </source>
</evidence>
<feature type="region of interest" description="Disordered" evidence="6">
    <location>
        <begin position="1086"/>
        <end position="1110"/>
    </location>
</feature>
<keyword evidence="10" id="KW-1185">Reference proteome</keyword>
<sequence length="1158" mass="127860">MGNVGSKPGEEGNSLYLKDAQRFSIAAVTITNPRNRVLLNVTPNAFPATRYTAKRDIGDDAVIEYVQDPETITSSTPPTYLLKLSNEEELTFNFTLVVRQTRVPQSSYDPNNGASQTSLNNAVDTFINGLTYAFAPSTKDLDYLVTKEFQANPNLHKNPNVDLVGDYSTSGHASIQFHWSWKWKPPKPLEDRGGGWRNSCSFVEYDQRAHRLNTLATFSFWMQNSQRHPGSPKLPSPLLDISVPPRLRVPSSQSIESRVSDSDGGDGKDLQNPHSPNLEPAPEYGLGLIPTTTSSTGAPVAAPKVDINCQRPGDDVSAVDDGPLFRATIKAMEQKTGNMRARWKKVLKRAESASEAQHIANDAFSDLIEAFREASSSNANAVQPAMEHYFDKIAKEILSYEKQNTNNIRKLIIEPIYKLYNIDIKQAEAKKKDFEDESKEYYAYVGRYLGQRQDSLKDKKRAETDSKYQTKRRNFELKRFDYSSFMQDLHGGRKDQEVLSQLTKYADAQSKGYLATAKKIEALVPQLEALSAEVKEADKEFQLQRMEREEKRRVLEKSTKTYVEPENTTSPQTQPTLSVNANTNRPPSGTDAWAAGRSNLINSGFKNTSNAPTTGSPPSSSTNGGNTSVQSTPTSPGNQLPPTSSPSQNKFKGIRDLEERDYISLAGDTLAGAHRKEGLLWALSRPGSHLDPKGLNKQAWHKFWIVLDQGKLSEYNNWKQKLDLHMDPIDLRMASVREARNQERRFCFEVITPNYTRVYQATSEEDLKTWISAINNALQSAVENVPEKISTDSLPGATRRDIASVLTGKHSTSLSGHRSASNTKSVSRHATVGDRPHYRAIEQYDDSSAKLLQQIRDADAGNKVCVDCGNENKVDWVSINLGIVMCIECSGIHRSLGTHISKVRSIMLDTNVFTQDIIEILLTIGNRVSNMVWEAKLDRSLKPTPTSTRDQRLKFITAKYADSAYVTPISATLSHYSTPDETLLASIKKNDIQNVLYGIALKANPSVTDRSRNTPAVYLALAAADPASPSAGASPATSPGPHPPRTPVRKPFAIAELLFQNGADLPTQPSPFPLSSAAKMYLEQKADQRAGKRPINGMSPARIGGLDGTDDRITALPMIVAGNGTTPREREKEREARLQKRVSAGGRLGRGPGGASAP</sequence>
<dbReference type="SUPFAM" id="SSF103657">
    <property type="entry name" value="BAR/IMD domain-like"/>
    <property type="match status" value="1"/>
</dbReference>
<dbReference type="InterPro" id="IPR001849">
    <property type="entry name" value="PH_domain"/>
</dbReference>
<dbReference type="CDD" id="cd07608">
    <property type="entry name" value="BAR_ArfGAP_fungi"/>
    <property type="match status" value="1"/>
</dbReference>
<evidence type="ECO:0000256" key="5">
    <source>
        <dbReference type="RuleBase" id="RU369028"/>
    </source>
</evidence>
<evidence type="ECO:0000259" key="8">
    <source>
        <dbReference type="PROSITE" id="PS50115"/>
    </source>
</evidence>
<dbReference type="SUPFAM" id="SSF50729">
    <property type="entry name" value="PH domain-like"/>
    <property type="match status" value="1"/>
</dbReference>
<dbReference type="InterPro" id="IPR045258">
    <property type="entry name" value="ACAP1/2/3-like"/>
</dbReference>
<keyword evidence="5" id="KW-0677">Repeat</keyword>
<comment type="subcellular location">
    <subcellularLocation>
        <location evidence="5">Cytoplasm</location>
    </subcellularLocation>
</comment>
<feature type="region of interest" description="Disordered" evidence="6">
    <location>
        <begin position="226"/>
        <end position="281"/>
    </location>
</feature>
<dbReference type="PANTHER" id="PTHR23180">
    <property type="entry name" value="CENTAURIN/ARF"/>
    <property type="match status" value="1"/>
</dbReference>
<dbReference type="GO" id="GO:0005768">
    <property type="term" value="C:endosome"/>
    <property type="evidence" value="ECO:0007669"/>
    <property type="project" value="TreeGrafter"/>
</dbReference>
<evidence type="ECO:0000256" key="1">
    <source>
        <dbReference type="ARBA" id="ARBA00022723"/>
    </source>
</evidence>
<gene>
    <name evidence="9" type="ORF">M501DRAFT_924870</name>
</gene>
<feature type="region of interest" description="Disordered" evidence="6">
    <location>
        <begin position="811"/>
        <end position="831"/>
    </location>
</feature>
<feature type="compositionally biased region" description="Polar residues" evidence="6">
    <location>
        <begin position="811"/>
        <end position="825"/>
    </location>
</feature>
<dbReference type="Gene3D" id="1.20.1270.60">
    <property type="entry name" value="Arfaptin homology (AH) domain/BAR domain"/>
    <property type="match status" value="1"/>
</dbReference>
<dbReference type="InterPro" id="IPR027267">
    <property type="entry name" value="AH/BAR_dom_sf"/>
</dbReference>
<name>A0A9P4SHY9_9PEZI</name>